<feature type="compositionally biased region" description="Low complexity" evidence="4">
    <location>
        <begin position="461"/>
        <end position="483"/>
    </location>
</feature>
<evidence type="ECO:0000256" key="4">
    <source>
        <dbReference type="SAM" id="MobiDB-lite"/>
    </source>
</evidence>
<dbReference type="GO" id="GO:0043130">
    <property type="term" value="F:ubiquitin binding"/>
    <property type="evidence" value="ECO:0007669"/>
    <property type="project" value="TreeGrafter"/>
</dbReference>
<feature type="compositionally biased region" description="Low complexity" evidence="4">
    <location>
        <begin position="7"/>
        <end position="41"/>
    </location>
</feature>
<dbReference type="GO" id="GO:0043161">
    <property type="term" value="P:proteasome-mediated ubiquitin-dependent protein catabolic process"/>
    <property type="evidence" value="ECO:0007669"/>
    <property type="project" value="TreeGrafter"/>
</dbReference>
<gene>
    <name evidence="5" type="ORF">NAEGRDRAFT_68304</name>
</gene>
<evidence type="ECO:0000313" key="6">
    <source>
        <dbReference type="Proteomes" id="UP000006671"/>
    </source>
</evidence>
<organism evidence="6">
    <name type="scientific">Naegleria gruberi</name>
    <name type="common">Amoeba</name>
    <dbReference type="NCBI Taxonomy" id="5762"/>
    <lineage>
        <taxon>Eukaryota</taxon>
        <taxon>Discoba</taxon>
        <taxon>Heterolobosea</taxon>
        <taxon>Tetramitia</taxon>
        <taxon>Eutetramitia</taxon>
        <taxon>Vahlkampfiidae</taxon>
        <taxon>Naegleria</taxon>
    </lineage>
</organism>
<dbReference type="Gene3D" id="2.130.10.10">
    <property type="entry name" value="YVTN repeat-like/Quinoprotein amine dehydrogenase"/>
    <property type="match status" value="2"/>
</dbReference>
<keyword evidence="1" id="KW-0963">Cytoplasm</keyword>
<feature type="region of interest" description="Disordered" evidence="4">
    <location>
        <begin position="433"/>
        <end position="555"/>
    </location>
</feature>
<dbReference type="EMBL" id="GG738871">
    <property type="protein sequence ID" value="EFC43932.1"/>
    <property type="molecule type" value="Genomic_DNA"/>
</dbReference>
<keyword evidence="2" id="KW-0853">WD repeat</keyword>
<dbReference type="GO" id="GO:0005737">
    <property type="term" value="C:cytoplasm"/>
    <property type="evidence" value="ECO:0007669"/>
    <property type="project" value="TreeGrafter"/>
</dbReference>
<feature type="region of interest" description="Disordered" evidence="4">
    <location>
        <begin position="593"/>
        <end position="613"/>
    </location>
</feature>
<evidence type="ECO:0000256" key="1">
    <source>
        <dbReference type="ARBA" id="ARBA00022490"/>
    </source>
</evidence>
<accession>D2VH78</accession>
<dbReference type="SMART" id="SM00320">
    <property type="entry name" value="WD40"/>
    <property type="match status" value="7"/>
</dbReference>
<dbReference type="GO" id="GO:0005634">
    <property type="term" value="C:nucleus"/>
    <property type="evidence" value="ECO:0007669"/>
    <property type="project" value="TreeGrafter"/>
</dbReference>
<feature type="compositionally biased region" description="Polar residues" evidence="4">
    <location>
        <begin position="484"/>
        <end position="513"/>
    </location>
</feature>
<sequence length="806" mass="90225">MNRRHLLNTSNLSGVSNSSTTSAAATSTTGMTSGGVSSSTNLVTPKTPSSKLKPFSTPGALTNSNNNSSSNLISAASPIPTPQQKKGIPLLAEKGSKNSAPSTPRCSSPTIDSNINIGRTGELINTFKNVFKQGDVNCVCYVEKTGSIWTGGSEGQFCIYDVKSNLNNLDFRRVSTNGPLNEISKLTFTAMTVVKSFSKQVDCTVWTGFSNGKIIIWDAVTINKVFEFDCHSATVTQILCIVNTITSKRYIWTSSMDRTIRILDADTFQPIQILSEQSPIVGMVYLEKFNQVWILSDDGQIKIRDSIDGKIVKDMPSMINSKQIINSGLNIWTCNSEGKLRIWDCEKMKCIKEIKAHESTINKILATNKQVWSCGDDKVIHIFESSTLKAIKKIKANSVSVVDMIELPNQRIFAFCSDNKVRIWECEGEPLASPEPKTNLQSDVEPTTHVQSTTTPVIEVSPTISTTFSTTNSTTPTTTPTHSQQSVINQQPPTSNNIPNTIGSLLTNSTTSPTKREDSPKKPITSQIPTPQTPPQTAPITESKSVVPQPKAKPKFTRGVSMDLAKIIGNDHYDFLKSNIIIDKNELSLEDHKEHKEEIEYESSSEEDEDNDSIKAMKEAYEREIVMLRKQLQEASSRIPKYKVKLRSKTDRLDSKELELIEARTLIRNLEEKEEFHKHEYDASKQLYSEEKSKMLEDRKEIFNKLKSIYYSLSLTPSKEIEEIFAQDHEMISIVDLLDNIFVKLELERSNQEKEIQRNHQDRLASIKEGTEEVSSKLDILKRDNILLEDDSFFNEEDLSETSVMV</sequence>
<dbReference type="PANTHER" id="PTHR19849">
    <property type="entry name" value="PHOSPHOLIPASE A-2-ACTIVATING PROTEIN"/>
    <property type="match status" value="1"/>
</dbReference>
<feature type="region of interest" description="Disordered" evidence="4">
    <location>
        <begin position="1"/>
        <end position="86"/>
    </location>
</feature>
<name>D2VH78_NAEGR</name>
<dbReference type="GeneID" id="8847698"/>
<dbReference type="InterPro" id="IPR036322">
    <property type="entry name" value="WD40_repeat_dom_sf"/>
</dbReference>
<keyword evidence="6" id="KW-1185">Reference proteome</keyword>
<dbReference type="InParanoid" id="D2VH78"/>
<evidence type="ECO:0000256" key="3">
    <source>
        <dbReference type="ARBA" id="ARBA00022737"/>
    </source>
</evidence>
<dbReference type="RefSeq" id="XP_002676676.1">
    <property type="nucleotide sequence ID" value="XM_002676630.1"/>
</dbReference>
<feature type="compositionally biased region" description="Acidic residues" evidence="4">
    <location>
        <begin position="599"/>
        <end position="611"/>
    </location>
</feature>
<dbReference type="SUPFAM" id="SSF50978">
    <property type="entry name" value="WD40 repeat-like"/>
    <property type="match status" value="1"/>
</dbReference>
<dbReference type="InterPro" id="IPR001680">
    <property type="entry name" value="WD40_rpt"/>
</dbReference>
<evidence type="ECO:0000256" key="2">
    <source>
        <dbReference type="ARBA" id="ARBA00022574"/>
    </source>
</evidence>
<dbReference type="PANTHER" id="PTHR19849:SF0">
    <property type="entry name" value="PHOSPHOLIPASE A-2-ACTIVATING PROTEIN"/>
    <property type="match status" value="1"/>
</dbReference>
<dbReference type="InterPro" id="IPR015943">
    <property type="entry name" value="WD40/YVTN_repeat-like_dom_sf"/>
</dbReference>
<dbReference type="AlphaFoldDB" id="D2VH78"/>
<proteinExistence type="predicted"/>
<protein>
    <submittedName>
        <fullName evidence="5">Predicted protein</fullName>
    </submittedName>
</protein>
<dbReference type="OrthoDB" id="59941at2759"/>
<dbReference type="OMA" id="KVRIWEC"/>
<keyword evidence="3" id="KW-0677">Repeat</keyword>
<dbReference type="Proteomes" id="UP000006671">
    <property type="component" value="Unassembled WGS sequence"/>
</dbReference>
<evidence type="ECO:0000313" key="5">
    <source>
        <dbReference type="EMBL" id="EFC43932.1"/>
    </source>
</evidence>
<reference evidence="5 6" key="1">
    <citation type="journal article" date="2010" name="Cell">
        <title>The genome of Naegleria gruberi illuminates early eukaryotic versatility.</title>
        <authorList>
            <person name="Fritz-Laylin L.K."/>
            <person name="Prochnik S.E."/>
            <person name="Ginger M.L."/>
            <person name="Dacks J.B."/>
            <person name="Carpenter M.L."/>
            <person name="Field M.C."/>
            <person name="Kuo A."/>
            <person name="Paredez A."/>
            <person name="Chapman J."/>
            <person name="Pham J."/>
            <person name="Shu S."/>
            <person name="Neupane R."/>
            <person name="Cipriano M."/>
            <person name="Mancuso J."/>
            <person name="Tu H."/>
            <person name="Salamov A."/>
            <person name="Lindquist E."/>
            <person name="Shapiro H."/>
            <person name="Lucas S."/>
            <person name="Grigoriev I.V."/>
            <person name="Cande W.Z."/>
            <person name="Fulton C."/>
            <person name="Rokhsar D.S."/>
            <person name="Dawson S.C."/>
        </authorList>
    </citation>
    <scope>NUCLEOTIDE SEQUENCE [LARGE SCALE GENOMIC DNA]</scope>
    <source>
        <strain evidence="5 6">NEG-M</strain>
    </source>
</reference>
<dbReference type="VEuPathDB" id="AmoebaDB:NAEGRDRAFT_68304"/>
<dbReference type="STRING" id="5762.D2VH78"/>
<dbReference type="GO" id="GO:0010992">
    <property type="term" value="P:ubiquitin recycling"/>
    <property type="evidence" value="ECO:0007669"/>
    <property type="project" value="TreeGrafter"/>
</dbReference>
<dbReference type="KEGG" id="ngr:NAEGRDRAFT_68304"/>
<feature type="compositionally biased region" description="Polar residues" evidence="4">
    <location>
        <begin position="436"/>
        <end position="456"/>
    </location>
</feature>